<dbReference type="Proteomes" id="UP000190061">
    <property type="component" value="Unassembled WGS sequence"/>
</dbReference>
<dbReference type="Pfam" id="PF03308">
    <property type="entry name" value="MeaB"/>
    <property type="match status" value="1"/>
</dbReference>
<evidence type="ECO:0000256" key="7">
    <source>
        <dbReference type="ARBA" id="ARBA00023235"/>
    </source>
</evidence>
<dbReference type="InterPro" id="IPR006099">
    <property type="entry name" value="MeMalonylCoA_mutase_a/b_cat"/>
</dbReference>
<feature type="binding site" evidence="9">
    <location>
        <position position="306"/>
    </location>
    <ligand>
        <name>Mg(2+)</name>
        <dbReference type="ChEBI" id="CHEBI:18420"/>
        <label>2</label>
    </ligand>
</feature>
<feature type="binding site" evidence="9">
    <location>
        <position position="919"/>
    </location>
    <ligand>
        <name>substrate</name>
    </ligand>
</feature>
<evidence type="ECO:0000259" key="11">
    <source>
        <dbReference type="PROSITE" id="PS51332"/>
    </source>
</evidence>
<dbReference type="SUPFAM" id="SSF52540">
    <property type="entry name" value="P-loop containing nucleoside triphosphate hydrolases"/>
    <property type="match status" value="1"/>
</dbReference>
<feature type="binding site" evidence="9">
    <location>
        <position position="244"/>
    </location>
    <ligand>
        <name>Mg(2+)</name>
        <dbReference type="ChEBI" id="CHEBI:18420"/>
        <label>2</label>
    </ligand>
</feature>
<feature type="region of interest" description="Disordered" evidence="10">
    <location>
        <begin position="435"/>
        <end position="471"/>
    </location>
</feature>
<evidence type="ECO:0000256" key="6">
    <source>
        <dbReference type="ARBA" id="ARBA00023186"/>
    </source>
</evidence>
<dbReference type="CDD" id="cd02071">
    <property type="entry name" value="MM_CoA_mut_B12_BD"/>
    <property type="match status" value="1"/>
</dbReference>
<feature type="compositionally biased region" description="Basic and acidic residues" evidence="10">
    <location>
        <begin position="462"/>
        <end position="471"/>
    </location>
</feature>
<dbReference type="Gene3D" id="3.20.20.240">
    <property type="entry name" value="Methylmalonyl-CoA mutase"/>
    <property type="match status" value="1"/>
</dbReference>
<dbReference type="Gene3D" id="3.40.50.300">
    <property type="entry name" value="P-loop containing nucleotide triphosphate hydrolases"/>
    <property type="match status" value="1"/>
</dbReference>
<feature type="binding site" evidence="9">
    <location>
        <begin position="216"/>
        <end position="221"/>
    </location>
    <ligand>
        <name>GTP</name>
        <dbReference type="ChEBI" id="CHEBI:37565"/>
    </ligand>
</feature>
<comment type="similarity">
    <text evidence="9">Belongs to the IcmF family.</text>
</comment>
<dbReference type="GO" id="GO:0006637">
    <property type="term" value="P:acyl-CoA metabolic process"/>
    <property type="evidence" value="ECO:0007669"/>
    <property type="project" value="UniProtKB-UniRule"/>
</dbReference>
<feature type="binding site" evidence="9">
    <location>
        <position position="220"/>
    </location>
    <ligand>
        <name>Mg(2+)</name>
        <dbReference type="ChEBI" id="CHEBI:18420"/>
        <label>1</label>
        <note>catalytic</note>
    </ligand>
</feature>
<evidence type="ECO:0000256" key="4">
    <source>
        <dbReference type="ARBA" id="ARBA00022801"/>
    </source>
</evidence>
<dbReference type="InterPro" id="IPR033669">
    <property type="entry name" value="IcmF"/>
</dbReference>
<evidence type="ECO:0000256" key="10">
    <source>
        <dbReference type="SAM" id="MobiDB-lite"/>
    </source>
</evidence>
<feature type="binding site" evidence="9">
    <location>
        <position position="261"/>
    </location>
    <ligand>
        <name>GTP</name>
        <dbReference type="ChEBI" id="CHEBI:37565"/>
    </ligand>
</feature>
<feature type="binding site" evidence="9">
    <location>
        <position position="307"/>
    </location>
    <ligand>
        <name>Mg(2+)</name>
        <dbReference type="ChEBI" id="CHEBI:18420"/>
        <label>2</label>
    </ligand>
</feature>
<proteinExistence type="inferred from homology"/>
<keyword evidence="6 9" id="KW-0143">Chaperone</keyword>
<dbReference type="GO" id="GO:0047727">
    <property type="term" value="F:isobutyryl-CoA mutase activity"/>
    <property type="evidence" value="ECO:0007669"/>
    <property type="project" value="UniProtKB-UniRule"/>
</dbReference>
<comment type="subunit">
    <text evidence="9">Homodimer.</text>
</comment>
<keyword evidence="7 9" id="KW-0413">Isomerase</keyword>
<dbReference type="STRING" id="1122188.SAMN02745674_02000"/>
<feature type="domain" description="B12-binding" evidence="11">
    <location>
        <begin position="22"/>
        <end position="160"/>
    </location>
</feature>
<evidence type="ECO:0000256" key="9">
    <source>
        <dbReference type="HAMAP-Rule" id="MF_02050"/>
    </source>
</evidence>
<evidence type="ECO:0000256" key="2">
    <source>
        <dbReference type="ARBA" id="ARBA00022628"/>
    </source>
</evidence>
<keyword evidence="9" id="KW-0511">Multifunctional enzyme</keyword>
<dbReference type="InterPro" id="IPR027417">
    <property type="entry name" value="P-loop_NTPase"/>
</dbReference>
<evidence type="ECO:0000256" key="3">
    <source>
        <dbReference type="ARBA" id="ARBA00022741"/>
    </source>
</evidence>
<evidence type="ECO:0000313" key="13">
    <source>
        <dbReference type="Proteomes" id="UP000190061"/>
    </source>
</evidence>
<dbReference type="AlphaFoldDB" id="A0A1T4R6Z2"/>
<comment type="catalytic activity">
    <reaction evidence="9">
        <text>GTP + H2O = GDP + phosphate + H(+)</text>
        <dbReference type="Rhea" id="RHEA:19669"/>
        <dbReference type="ChEBI" id="CHEBI:15377"/>
        <dbReference type="ChEBI" id="CHEBI:15378"/>
        <dbReference type="ChEBI" id="CHEBI:37565"/>
        <dbReference type="ChEBI" id="CHEBI:43474"/>
        <dbReference type="ChEBI" id="CHEBI:58189"/>
    </reaction>
</comment>
<feature type="binding site" evidence="9">
    <location>
        <position position="875"/>
    </location>
    <ligand>
        <name>substrate</name>
    </ligand>
</feature>
<comment type="cofactor">
    <cofactor evidence="1 9">
        <name>adenosylcob(III)alamin</name>
        <dbReference type="ChEBI" id="CHEBI:18408"/>
    </cofactor>
</comment>
<dbReference type="SUPFAM" id="SSF52242">
    <property type="entry name" value="Cobalamin (vitamin B12)-binding domain"/>
    <property type="match status" value="1"/>
</dbReference>
<feature type="binding site" description="axial binding residue" evidence="9">
    <location>
        <position position="35"/>
    </location>
    <ligand>
        <name>adenosylcob(III)alamin</name>
        <dbReference type="ChEBI" id="CHEBI:18408"/>
    </ligand>
    <ligandPart>
        <name>Co</name>
        <dbReference type="ChEBI" id="CHEBI:27638"/>
    </ligandPart>
</feature>
<name>A0A1T4R6Z2_9GAMM</name>
<dbReference type="InterPro" id="IPR036724">
    <property type="entry name" value="Cobalamin-bd_sf"/>
</dbReference>
<feature type="binding site" evidence="9">
    <location>
        <position position="726"/>
    </location>
    <ligand>
        <name>substrate</name>
    </ligand>
</feature>
<dbReference type="GO" id="GO:0005525">
    <property type="term" value="F:GTP binding"/>
    <property type="evidence" value="ECO:0007669"/>
    <property type="project" value="UniProtKB-UniRule"/>
</dbReference>
<keyword evidence="9" id="KW-0460">Magnesium</keyword>
<evidence type="ECO:0000256" key="8">
    <source>
        <dbReference type="ARBA" id="ARBA00023285"/>
    </source>
</evidence>
<dbReference type="OrthoDB" id="9762378at2"/>
<dbReference type="GO" id="GO:0003924">
    <property type="term" value="F:GTPase activity"/>
    <property type="evidence" value="ECO:0007669"/>
    <property type="project" value="UniProtKB-UniRule"/>
</dbReference>
<dbReference type="Gene3D" id="3.40.50.280">
    <property type="entry name" value="Cobalamin-binding domain"/>
    <property type="match status" value="1"/>
</dbReference>
<evidence type="ECO:0000256" key="5">
    <source>
        <dbReference type="ARBA" id="ARBA00023134"/>
    </source>
</evidence>
<dbReference type="EC" id="5.4.99.13" evidence="9"/>
<dbReference type="PANTHER" id="PTHR43087:SF1">
    <property type="entry name" value="LAO_AO TRANSPORT SYSTEM ATPASE"/>
    <property type="match status" value="1"/>
</dbReference>
<dbReference type="Pfam" id="PF02310">
    <property type="entry name" value="B12-binding"/>
    <property type="match status" value="1"/>
</dbReference>
<dbReference type="InterPro" id="IPR016176">
    <property type="entry name" value="Cbl-dep_enz_cat"/>
</dbReference>
<evidence type="ECO:0000256" key="1">
    <source>
        <dbReference type="ARBA" id="ARBA00001922"/>
    </source>
</evidence>
<comment type="catalytic activity">
    <reaction evidence="9">
        <text>2-methylpropanoyl-CoA = butanoyl-CoA</text>
        <dbReference type="Rhea" id="RHEA:13141"/>
        <dbReference type="ChEBI" id="CHEBI:57338"/>
        <dbReference type="ChEBI" id="CHEBI:57371"/>
        <dbReference type="EC" id="5.4.99.13"/>
    </reaction>
</comment>
<dbReference type="InterPro" id="IPR006158">
    <property type="entry name" value="Cobalamin-bd"/>
</dbReference>
<comment type="function">
    <text evidence="9">Catalyzes the reversible interconversion of isobutyryl-CoA and n-butyryl-CoA, using radical chemistry. Also exhibits GTPase activity, associated with its G-protein domain (MeaI) that functions as a chaperone that assists cofactor delivery and proper holo-enzyme assembly.</text>
</comment>
<dbReference type="InterPro" id="IPR052040">
    <property type="entry name" value="GTPase/Isobutyryl-CoA_mutase"/>
</dbReference>
<feature type="binding site" evidence="9">
    <location>
        <position position="1008"/>
    </location>
    <ligand>
        <name>substrate</name>
    </ligand>
</feature>
<feature type="region of interest" description="Disordered" evidence="10">
    <location>
        <begin position="550"/>
        <end position="573"/>
    </location>
</feature>
<keyword evidence="2 9" id="KW-0846">Cobalamin</keyword>
<dbReference type="GO" id="GO:0000287">
    <property type="term" value="F:magnesium ion binding"/>
    <property type="evidence" value="ECO:0007669"/>
    <property type="project" value="UniProtKB-UniRule"/>
</dbReference>
<keyword evidence="8 9" id="KW-0170">Cobalt</keyword>
<reference evidence="12 13" key="1">
    <citation type="submission" date="2017-02" db="EMBL/GenBank/DDBJ databases">
        <authorList>
            <person name="Peterson S.W."/>
        </authorList>
    </citation>
    <scope>NUCLEOTIDE SEQUENCE [LARGE SCALE GENOMIC DNA]</scope>
    <source>
        <strain evidence="12 13">DSM 21749</strain>
    </source>
</reference>
<protein>
    <recommendedName>
        <fullName evidence="9">Fused isobutyryl-CoA mutase</fullName>
    </recommendedName>
    <domain>
        <recommendedName>
            <fullName evidence="9">Isobutyryl-CoA mutase</fullName>
            <shortName evidence="9">ICM</shortName>
            <ecNumber evidence="9">5.4.99.13</ecNumber>
        </recommendedName>
    </domain>
    <domain>
        <recommendedName>
            <fullName evidence="9">P-loop GTPase</fullName>
            <ecNumber evidence="9">3.6.5.-</ecNumber>
        </recommendedName>
        <alternativeName>
            <fullName evidence="9">G-protein chaperone</fullName>
        </alternativeName>
    </domain>
</protein>
<dbReference type="GO" id="GO:0031419">
    <property type="term" value="F:cobalamin binding"/>
    <property type="evidence" value="ECO:0007669"/>
    <property type="project" value="UniProtKB-UniRule"/>
</dbReference>
<dbReference type="PROSITE" id="PS51332">
    <property type="entry name" value="B12_BINDING"/>
    <property type="match status" value="1"/>
</dbReference>
<gene>
    <name evidence="9" type="primary">icmF</name>
    <name evidence="12" type="ORF">SAMN02745674_02000</name>
</gene>
<dbReference type="SUPFAM" id="SSF51703">
    <property type="entry name" value="Cobalamin (vitamin B12)-dependent enzymes"/>
    <property type="match status" value="1"/>
</dbReference>
<keyword evidence="9" id="KW-0479">Metal-binding</keyword>
<feature type="binding site" evidence="9">
    <location>
        <position position="258"/>
    </location>
    <ligand>
        <name>Mg(2+)</name>
        <dbReference type="ChEBI" id="CHEBI:18420"/>
        <label>1</label>
        <note>catalytic</note>
    </ligand>
</feature>
<feature type="compositionally biased region" description="Polar residues" evidence="10">
    <location>
        <begin position="440"/>
        <end position="449"/>
    </location>
</feature>
<organism evidence="12 13">
    <name type="scientific">Lysobacter spongiicola DSM 21749</name>
    <dbReference type="NCBI Taxonomy" id="1122188"/>
    <lineage>
        <taxon>Bacteria</taxon>
        <taxon>Pseudomonadati</taxon>
        <taxon>Pseudomonadota</taxon>
        <taxon>Gammaproteobacteria</taxon>
        <taxon>Lysobacterales</taxon>
        <taxon>Lysobacteraceae</taxon>
        <taxon>Novilysobacter</taxon>
    </lineage>
</organism>
<comment type="caution">
    <text evidence="9">Lacks conserved residue(s) required for the propagation of feature annotation.</text>
</comment>
<dbReference type="EMBL" id="FUXP01000007">
    <property type="protein sequence ID" value="SKA11699.1"/>
    <property type="molecule type" value="Genomic_DNA"/>
</dbReference>
<sequence length="1258" mass="138233">MSTPASNVSAADTGAATASATPLRFVTAASLFDGHDAAINIMRRLIQAQGAEVIHLGHNRSVEDVVRAALQEDADGIALSSYQGGHVEYLKYMVDMLKERDAGHIKIFAGGGGTITPEEIRELQAYGVERIYHPNDGMHMGLVAMIEDVVRRASEGRQADTTPDKPAAIDDEITIGKTLSAIEEGLLDEAELSHQRKQWQLAGGKTPVIGITGTGGAGKSSVTDELLNRFLANFPEMRIAVISVDPTRRRTGGALLGDRIRMNSLRSERVYMRSMATRRQHAATNAVLKDSIGFLKGLGYDLVIVETAGIGQSDSEIVDLVDFPMYVMTSDFGAPSQLEKIDMLDFAELVVLNKYDKRGAEDALRDIRKQWKRNRVAFQTKDEDVPVYPTIASQFNDPGISWMFTNLCRLLREKLGVGGGADAGASGVGGSNVGATSVATPQSSPNDVQVATDVAPTSKGNSRCDFHPDIDTSLKEPRATVLIPGNRVRYLAEIAEQGRGINQRIESQAEIADRAQSMWQALSELEDPQLPKQLDLYQAEALVGATSVATAVGGSSGPTATSADGETRGETDSPIAAEAAPTNAHTGAGAPDRTLLNLRQRYNDAVQSLDSEALKLLRDWPARLKSITDEVNEYQVRDKTIRVENYRESLSHQQIPKIAAPTYKSWGELLTFLQKENLPGAYPYTGGVYPYRRTGEDPIRMFAGEGTPERTNRRFHYLSLGQPAARLSTAFDSVTLYGEDPAPRPDIYGKIGNSGVNIPTLDDMKKLYSGFDLCAPTTSVSMTINGPAPMILAMFMNTAIDQQVEKYLREDQARWDDARAKMDKLFEGKQRPEYGGTLPEGHDGLGLGLLGITGDQLVDAETYARIKAHTLKTVRGTVQADILKEDQAQNTCIFSTEFALRMMGDIQQYFVDNGVRNFYSVSISGYHIAEAGANPISQLAFTLSNGFTIVEYYLARGMKIDDFAPNLSFFFSNGMDPEYTVIGRVARRIWARAMRERYGASARSQMMKYHIQTSGRSLHAQEIQFNDIRTTLQALYALFDNCNSLHTNAYDEAITTPTEESVRRAVAIQMIINKELGLNFCENPWQGSFIVDKLTDIVEEAVYKEFEAISERGGVLGAMDTMYQRGKIQEESLYYEHKKHDGSLPLVGVNTFLPKEHAGDIVTEIELIRSTEEEKGQQIDNVANYQQLRNALTPSAPVGATSVAIGTSDRDAGLAYLQKTARDRRNVFESLMEAVKTHSLGQISHALYEVGGEYRRNM</sequence>
<comment type="domain">
    <text evidence="9">Is composed of four functional domains: the N-terminal 5'-deoxyadenosylcobalamin binding region that is homologous to the small subunit of ICM (IcmB), a middle P-loop GTPase domain (MeaI) that likely acts as a chaperone for ICM, a structured linker region involved in dimer formation, and a C-terminal part that is homologous to the large substrate-binding subunit of ICM (IcmA).</text>
</comment>
<feature type="binding site" evidence="9">
    <location>
        <position position="1257"/>
    </location>
    <ligand>
        <name>GTP</name>
        <dbReference type="ChEBI" id="CHEBI:37565"/>
    </ligand>
</feature>
<keyword evidence="5 9" id="KW-0342">GTP-binding</keyword>
<feature type="binding site" evidence="9">
    <location>
        <position position="245"/>
    </location>
    <ligand>
        <name>Mg(2+)</name>
        <dbReference type="ChEBI" id="CHEBI:18420"/>
        <label>2</label>
    </ligand>
</feature>
<feature type="binding site" evidence="9">
    <location>
        <begin position="353"/>
        <end position="356"/>
    </location>
    <ligand>
        <name>GTP</name>
        <dbReference type="ChEBI" id="CHEBI:37565"/>
    </ligand>
</feature>
<comment type="cofactor">
    <cofactor evidence="9">
        <name>Mg(2+)</name>
        <dbReference type="ChEBI" id="CHEBI:18420"/>
    </cofactor>
</comment>
<feature type="binding site" evidence="9">
    <location>
        <position position="1003"/>
    </location>
    <ligand>
        <name>substrate</name>
    </ligand>
</feature>
<dbReference type="Pfam" id="PF01642">
    <property type="entry name" value="MM_CoA_mutase"/>
    <property type="match status" value="2"/>
</dbReference>
<accession>A0A1T4R6Z2</accession>
<dbReference type="RefSeq" id="WP_078758570.1">
    <property type="nucleotide sequence ID" value="NZ_FUXP01000007.1"/>
</dbReference>
<keyword evidence="4 9" id="KW-0378">Hydrolase</keyword>
<dbReference type="GO" id="GO:0034784">
    <property type="term" value="F:pivalyl-CoA mutase activity"/>
    <property type="evidence" value="ECO:0007669"/>
    <property type="project" value="InterPro"/>
</dbReference>
<feature type="binding site" evidence="9">
    <location>
        <position position="306"/>
    </location>
    <ligand>
        <name>Mg(2+)</name>
        <dbReference type="ChEBI" id="CHEBI:18420"/>
        <label>1</label>
        <note>catalytic</note>
    </ligand>
</feature>
<dbReference type="HAMAP" id="MF_02050">
    <property type="entry name" value="IcmF"/>
    <property type="match status" value="1"/>
</dbReference>
<keyword evidence="13" id="KW-1185">Reference proteome</keyword>
<feature type="binding site" evidence="9">
    <location>
        <position position="258"/>
    </location>
    <ligand>
        <name>Mg(2+)</name>
        <dbReference type="ChEBI" id="CHEBI:18420"/>
        <label>2</label>
    </ligand>
</feature>
<keyword evidence="3 9" id="KW-0547">Nucleotide-binding</keyword>
<evidence type="ECO:0000313" key="12">
    <source>
        <dbReference type="EMBL" id="SKA11699.1"/>
    </source>
</evidence>
<dbReference type="PANTHER" id="PTHR43087">
    <property type="entry name" value="LYSINE/ARGININE/ORNITHINE TRANSPORT SYSTEM KINASE"/>
    <property type="match status" value="1"/>
</dbReference>
<dbReference type="EC" id="3.6.5.-" evidence="9"/>
<feature type="binding site" evidence="9">
    <location>
        <position position="968"/>
    </location>
    <ligand>
        <name>substrate</name>
    </ligand>
</feature>